<dbReference type="Gene3D" id="2.160.20.10">
    <property type="entry name" value="Single-stranded right-handed beta-helix, Pectin lyase-like"/>
    <property type="match status" value="1"/>
</dbReference>
<evidence type="ECO:0000313" key="2">
    <source>
        <dbReference type="EMBL" id="WOK93340.1"/>
    </source>
</evidence>
<keyword evidence="1" id="KW-0732">Signal</keyword>
<proteinExistence type="predicted"/>
<sequence length="310" mass="32407">MIMARDQLTSCVLMLLCFLGSAHLLLAAAATTLQFTGGSHSHRDRVARRMADLLASLPSAPPSKSSTTNSASRVYHVTDYGADPTGKSDSVAAISKTISAAFSTAAASGMSLFAGIANLGGIEIHLDGGLYFITTPLVLPPGVGNINIHGGSLRAAEDFPADRYLIELWPEQATGQRNSSSSDSGASSQYDYEFVTFRDLLLDCNYRGGGIAVIDALRTSVHNVYIVHFTSYGISVQAGHETMIRNSFIGQHITAGGDPGEKKFNGTAISLAGNDNSVTDVVIFSAAIGVLVSGQANSLTGVHCYNKASG</sequence>
<gene>
    <name evidence="2" type="ORF">Cni_G02037</name>
</gene>
<dbReference type="InterPro" id="IPR039279">
    <property type="entry name" value="QRT3-like"/>
</dbReference>
<feature type="chain" id="PRO_5043055804" evidence="1">
    <location>
        <begin position="23"/>
        <end position="310"/>
    </location>
</feature>
<evidence type="ECO:0000256" key="1">
    <source>
        <dbReference type="SAM" id="SignalP"/>
    </source>
</evidence>
<dbReference type="PANTHER" id="PTHR33928:SF7">
    <property type="entry name" value="POLYGALACTURONASE QRT3"/>
    <property type="match status" value="1"/>
</dbReference>
<dbReference type="InterPro" id="IPR011050">
    <property type="entry name" value="Pectin_lyase_fold/virulence"/>
</dbReference>
<dbReference type="EMBL" id="CP136890">
    <property type="protein sequence ID" value="WOK93340.1"/>
    <property type="molecule type" value="Genomic_DNA"/>
</dbReference>
<dbReference type="PANTHER" id="PTHR33928">
    <property type="entry name" value="POLYGALACTURONASE QRT3"/>
    <property type="match status" value="1"/>
</dbReference>
<protein>
    <submittedName>
        <fullName evidence="2">Polygalacturonase QRT3</fullName>
    </submittedName>
</protein>
<accession>A0AAQ3Q1R9</accession>
<organism evidence="2 3">
    <name type="scientific">Canna indica</name>
    <name type="common">Indian-shot</name>
    <dbReference type="NCBI Taxonomy" id="4628"/>
    <lineage>
        <taxon>Eukaryota</taxon>
        <taxon>Viridiplantae</taxon>
        <taxon>Streptophyta</taxon>
        <taxon>Embryophyta</taxon>
        <taxon>Tracheophyta</taxon>
        <taxon>Spermatophyta</taxon>
        <taxon>Magnoliopsida</taxon>
        <taxon>Liliopsida</taxon>
        <taxon>Zingiberales</taxon>
        <taxon>Cannaceae</taxon>
        <taxon>Canna</taxon>
    </lineage>
</organism>
<dbReference type="InterPro" id="IPR012334">
    <property type="entry name" value="Pectin_lyas_fold"/>
</dbReference>
<name>A0AAQ3Q1R9_9LILI</name>
<dbReference type="AlphaFoldDB" id="A0AAQ3Q1R9"/>
<keyword evidence="3" id="KW-1185">Reference proteome</keyword>
<reference evidence="2 3" key="1">
    <citation type="submission" date="2023-10" db="EMBL/GenBank/DDBJ databases">
        <title>Chromosome-scale genome assembly provides insights into flower coloration mechanisms of Canna indica.</title>
        <authorList>
            <person name="Li C."/>
        </authorList>
    </citation>
    <scope>NUCLEOTIDE SEQUENCE [LARGE SCALE GENOMIC DNA]</scope>
    <source>
        <tissue evidence="2">Flower</tissue>
    </source>
</reference>
<evidence type="ECO:0000313" key="3">
    <source>
        <dbReference type="Proteomes" id="UP001327560"/>
    </source>
</evidence>
<feature type="signal peptide" evidence="1">
    <location>
        <begin position="1"/>
        <end position="22"/>
    </location>
</feature>
<dbReference type="SUPFAM" id="SSF51126">
    <property type="entry name" value="Pectin lyase-like"/>
    <property type="match status" value="1"/>
</dbReference>
<dbReference type="Proteomes" id="UP001327560">
    <property type="component" value="Chromosome 1"/>
</dbReference>
<dbReference type="GO" id="GO:0004650">
    <property type="term" value="F:polygalacturonase activity"/>
    <property type="evidence" value="ECO:0007669"/>
    <property type="project" value="InterPro"/>
</dbReference>